<reference evidence="5 6" key="1">
    <citation type="submission" date="2021-02" db="EMBL/GenBank/DDBJ databases">
        <title>Genome assembly of Pseudopithomyces chartarum.</title>
        <authorList>
            <person name="Jauregui R."/>
            <person name="Singh J."/>
            <person name="Voisey C."/>
        </authorList>
    </citation>
    <scope>NUCLEOTIDE SEQUENCE [LARGE SCALE GENOMIC DNA]</scope>
    <source>
        <strain evidence="5 6">AGR01</strain>
    </source>
</reference>
<keyword evidence="6" id="KW-1185">Reference proteome</keyword>
<protein>
    <submittedName>
        <fullName evidence="5">Uncharacterized protein</fullName>
    </submittedName>
</protein>
<keyword evidence="4" id="KW-0732">Signal</keyword>
<evidence type="ECO:0000256" key="4">
    <source>
        <dbReference type="SAM" id="SignalP"/>
    </source>
</evidence>
<proteinExistence type="predicted"/>
<dbReference type="GO" id="GO:0003723">
    <property type="term" value="F:RNA binding"/>
    <property type="evidence" value="ECO:0007669"/>
    <property type="project" value="InterPro"/>
</dbReference>
<dbReference type="AlphaFoldDB" id="A0AAN6LSY4"/>
<comment type="caution">
    <text evidence="5">The sequence shown here is derived from an EMBL/GenBank/DDBJ whole genome shotgun (WGS) entry which is preliminary data.</text>
</comment>
<dbReference type="SUPFAM" id="SSF53933">
    <property type="entry name" value="Microbial ribonucleases"/>
    <property type="match status" value="1"/>
</dbReference>
<accession>A0AAN6LSY4</accession>
<evidence type="ECO:0000256" key="2">
    <source>
        <dbReference type="ARBA" id="ARBA00022801"/>
    </source>
</evidence>
<evidence type="ECO:0000256" key="3">
    <source>
        <dbReference type="SAM" id="MobiDB-lite"/>
    </source>
</evidence>
<organism evidence="5 6">
    <name type="scientific">Pseudopithomyces chartarum</name>
    <dbReference type="NCBI Taxonomy" id="1892770"/>
    <lineage>
        <taxon>Eukaryota</taxon>
        <taxon>Fungi</taxon>
        <taxon>Dikarya</taxon>
        <taxon>Ascomycota</taxon>
        <taxon>Pezizomycotina</taxon>
        <taxon>Dothideomycetes</taxon>
        <taxon>Pleosporomycetidae</taxon>
        <taxon>Pleosporales</taxon>
        <taxon>Massarineae</taxon>
        <taxon>Didymosphaeriaceae</taxon>
        <taxon>Pseudopithomyces</taxon>
    </lineage>
</organism>
<feature type="compositionally biased region" description="Basic residues" evidence="3">
    <location>
        <begin position="219"/>
        <end position="288"/>
    </location>
</feature>
<keyword evidence="1" id="KW-0540">Nuclease</keyword>
<dbReference type="Gene3D" id="3.10.450.30">
    <property type="entry name" value="Microbial ribonucleases"/>
    <property type="match status" value="1"/>
</dbReference>
<name>A0AAN6LSY4_9PLEO</name>
<dbReference type="EMBL" id="WVTA01000015">
    <property type="protein sequence ID" value="KAK3201670.1"/>
    <property type="molecule type" value="Genomic_DNA"/>
</dbReference>
<feature type="region of interest" description="Disordered" evidence="3">
    <location>
        <begin position="146"/>
        <end position="288"/>
    </location>
</feature>
<feature type="compositionally biased region" description="Low complexity" evidence="3">
    <location>
        <begin position="193"/>
        <end position="218"/>
    </location>
</feature>
<keyword evidence="2" id="KW-0378">Hydrolase</keyword>
<evidence type="ECO:0000313" key="6">
    <source>
        <dbReference type="Proteomes" id="UP001280581"/>
    </source>
</evidence>
<dbReference type="GO" id="GO:0016787">
    <property type="term" value="F:hydrolase activity"/>
    <property type="evidence" value="ECO:0007669"/>
    <property type="project" value="UniProtKB-KW"/>
</dbReference>
<dbReference type="GO" id="GO:0004540">
    <property type="term" value="F:RNA nuclease activity"/>
    <property type="evidence" value="ECO:0007669"/>
    <property type="project" value="InterPro"/>
</dbReference>
<dbReference type="Proteomes" id="UP001280581">
    <property type="component" value="Unassembled WGS sequence"/>
</dbReference>
<gene>
    <name evidence="5" type="ORF">GRF29_164g212841</name>
</gene>
<feature type="chain" id="PRO_5042932533" evidence="4">
    <location>
        <begin position="20"/>
        <end position="288"/>
    </location>
</feature>
<evidence type="ECO:0000256" key="1">
    <source>
        <dbReference type="ARBA" id="ARBA00022722"/>
    </source>
</evidence>
<evidence type="ECO:0000313" key="5">
    <source>
        <dbReference type="EMBL" id="KAK3201670.1"/>
    </source>
</evidence>
<feature type="signal peptide" evidence="4">
    <location>
        <begin position="1"/>
        <end position="19"/>
    </location>
</feature>
<dbReference type="InterPro" id="IPR016191">
    <property type="entry name" value="Ribonuclease/ribotoxin"/>
</dbReference>
<sequence>MLFNLKSIVLYGLLSVAAATPIFDATGSESTGRLEARMAKKKTPTQDFKALDGSVIPVAKIVKALGEARMHIAAGTTAPGRYPKPFGNKMSNTGLAAPVFAEKATGADSGLLEYPIQLPGERYPGSVRIAISSGATANLFGVMQHPPDSDSKFKKLSPMPPKDDCAAESSKDGKKKSVARSVWDLVKRKVTGKKATPATTGKACAFKPKPKAGATTPKKGTKGTKKGTKKATRKGTKKGTKKATRKGTKKGTKKATRKGKKTTTRKRPARKTAARKSRKGGKRGGRMV</sequence>
<feature type="compositionally biased region" description="Basic and acidic residues" evidence="3">
    <location>
        <begin position="161"/>
        <end position="172"/>
    </location>
</feature>